<evidence type="ECO:0000313" key="13">
    <source>
        <dbReference type="EMBL" id="UXI66800.1"/>
    </source>
</evidence>
<proteinExistence type="inferred from homology"/>
<evidence type="ECO:0000256" key="6">
    <source>
        <dbReference type="ARBA" id="ARBA00022801"/>
    </source>
</evidence>
<dbReference type="EMBL" id="CP104694">
    <property type="protein sequence ID" value="UXI66800.1"/>
    <property type="molecule type" value="Genomic_DNA"/>
</dbReference>
<feature type="transmembrane region" description="Helical" evidence="11">
    <location>
        <begin position="423"/>
        <end position="444"/>
    </location>
</feature>
<dbReference type="RefSeq" id="WP_261693780.1">
    <property type="nucleotide sequence ID" value="NZ_CP104694.1"/>
</dbReference>
<comment type="similarity">
    <text evidence="3 11">Belongs to the peptidase M50B family.</text>
</comment>
<dbReference type="PROSITE" id="PS50106">
    <property type="entry name" value="PDZ"/>
    <property type="match status" value="1"/>
</dbReference>
<dbReference type="NCBIfam" id="TIGR00054">
    <property type="entry name" value="RIP metalloprotease RseP"/>
    <property type="match status" value="1"/>
</dbReference>
<dbReference type="Proteomes" id="UP001064632">
    <property type="component" value="Chromosome"/>
</dbReference>
<sequence length="453" mass="48189">MGDFFGSIWWLLVTLGLLITFHEFGHYSVARLLGVKVLRFSVGFGKPIWTRVARNGTEFVISLLPLGGYVKFLDSREAEVSPEDADGDFNSKAVWKRAAITVAGPLFNLIFTIAALWAMFIIGKADYQPVIGKVDGVSATAGFAAGDTITKVGVEPVQTLTDAGFLLLGHAMDRGAVDVTVTDAQGKTATRRLDTSGIPRGIEEVELLRQVGITWRPFLPGPAQFSQVSKDSPAAAAGFKAGDRVVSVNEIPISDSATFVETVQKLASAQTPLSVVVQRGTERQTLTVTPKAATSDEGPRWQIGVTLAAPPPVAQDALLRYGPIAALGAAFRETASLTGRTLAMLKRMIVGSASLKNISGPISIAQTANASAQLGAGWFLYFLALISLSLCIMNLLPIPILDGGHLVYYLIESVKGSPVSERMLIAGQYAGLVLLAALMGLAFYNDIVRQLPS</sequence>
<keyword evidence="11" id="KW-0479">Metal-binding</keyword>
<dbReference type="EC" id="3.4.24.-" evidence="11"/>
<evidence type="ECO:0000256" key="9">
    <source>
        <dbReference type="ARBA" id="ARBA00023049"/>
    </source>
</evidence>
<keyword evidence="7 11" id="KW-0862">Zinc</keyword>
<comment type="subcellular location">
    <subcellularLocation>
        <location evidence="2">Membrane</location>
        <topology evidence="2">Multi-pass membrane protein</topology>
    </subcellularLocation>
</comment>
<dbReference type="InterPro" id="IPR036034">
    <property type="entry name" value="PDZ_sf"/>
</dbReference>
<evidence type="ECO:0000313" key="14">
    <source>
        <dbReference type="Proteomes" id="UP001064632"/>
    </source>
</evidence>
<dbReference type="GO" id="GO:0008237">
    <property type="term" value="F:metallopeptidase activity"/>
    <property type="evidence" value="ECO:0007669"/>
    <property type="project" value="UniProtKB-KW"/>
</dbReference>
<name>A0ABY6BCF3_9GAMM</name>
<evidence type="ECO:0000256" key="11">
    <source>
        <dbReference type="RuleBase" id="RU362031"/>
    </source>
</evidence>
<comment type="cofactor">
    <cofactor evidence="1 11">
        <name>Zn(2+)</name>
        <dbReference type="ChEBI" id="CHEBI:29105"/>
    </cofactor>
</comment>
<keyword evidence="8 11" id="KW-1133">Transmembrane helix</keyword>
<dbReference type="InterPro" id="IPR001478">
    <property type="entry name" value="PDZ"/>
</dbReference>
<keyword evidence="14" id="KW-1185">Reference proteome</keyword>
<evidence type="ECO:0000256" key="5">
    <source>
        <dbReference type="ARBA" id="ARBA00022692"/>
    </source>
</evidence>
<feature type="transmembrane region" description="Helical" evidence="11">
    <location>
        <begin position="6"/>
        <end position="24"/>
    </location>
</feature>
<dbReference type="PANTHER" id="PTHR42837">
    <property type="entry name" value="REGULATOR OF SIGMA-E PROTEASE RSEP"/>
    <property type="match status" value="1"/>
</dbReference>
<keyword evidence="4" id="KW-0645">Protease</keyword>
<evidence type="ECO:0000256" key="8">
    <source>
        <dbReference type="ARBA" id="ARBA00022989"/>
    </source>
</evidence>
<evidence type="ECO:0000256" key="7">
    <source>
        <dbReference type="ARBA" id="ARBA00022833"/>
    </source>
</evidence>
<dbReference type="SMART" id="SM00228">
    <property type="entry name" value="PDZ"/>
    <property type="match status" value="1"/>
</dbReference>
<reference evidence="13" key="1">
    <citation type="submission" date="2022-09" db="EMBL/GenBank/DDBJ databases">
        <title>Tahibacter sp. nov., isolated from a fresh water.</title>
        <authorList>
            <person name="Baek J.H."/>
            <person name="Lee J.K."/>
            <person name="Kim J.M."/>
            <person name="Jeon C.O."/>
        </authorList>
    </citation>
    <scope>NUCLEOTIDE SEQUENCE</scope>
    <source>
        <strain evidence="13">W38</strain>
    </source>
</reference>
<keyword evidence="6 11" id="KW-0378">Hydrolase</keyword>
<keyword evidence="10 11" id="KW-0472">Membrane</keyword>
<protein>
    <recommendedName>
        <fullName evidence="11">Zinc metalloprotease</fullName>
        <ecNumber evidence="11">3.4.24.-</ecNumber>
    </recommendedName>
</protein>
<accession>A0ABY6BCF3</accession>
<gene>
    <name evidence="13" type="primary">rseP</name>
    <name evidence="13" type="ORF">N4264_18880</name>
</gene>
<dbReference type="InterPro" id="IPR008915">
    <property type="entry name" value="Peptidase_M50"/>
</dbReference>
<dbReference type="SUPFAM" id="SSF50156">
    <property type="entry name" value="PDZ domain-like"/>
    <property type="match status" value="2"/>
</dbReference>
<feature type="transmembrane region" description="Helical" evidence="11">
    <location>
        <begin position="378"/>
        <end position="411"/>
    </location>
</feature>
<dbReference type="CDD" id="cd23081">
    <property type="entry name" value="cpPDZ_EcRseP-like"/>
    <property type="match status" value="1"/>
</dbReference>
<dbReference type="Gene3D" id="2.30.42.10">
    <property type="match status" value="2"/>
</dbReference>
<dbReference type="CDD" id="cd06163">
    <property type="entry name" value="S2P-M50_PDZ_RseP-like"/>
    <property type="match status" value="2"/>
</dbReference>
<evidence type="ECO:0000256" key="10">
    <source>
        <dbReference type="ARBA" id="ARBA00023136"/>
    </source>
</evidence>
<dbReference type="InterPro" id="IPR004387">
    <property type="entry name" value="Pept_M50_Zn"/>
</dbReference>
<dbReference type="PANTHER" id="PTHR42837:SF2">
    <property type="entry name" value="MEMBRANE METALLOPROTEASE ARASP2, CHLOROPLASTIC-RELATED"/>
    <property type="match status" value="1"/>
</dbReference>
<dbReference type="Pfam" id="PF17820">
    <property type="entry name" value="PDZ_6"/>
    <property type="match status" value="1"/>
</dbReference>
<feature type="transmembrane region" description="Helical" evidence="11">
    <location>
        <begin position="98"/>
        <end position="120"/>
    </location>
</feature>
<evidence type="ECO:0000259" key="12">
    <source>
        <dbReference type="PROSITE" id="PS50106"/>
    </source>
</evidence>
<dbReference type="Pfam" id="PF02163">
    <property type="entry name" value="Peptidase_M50"/>
    <property type="match status" value="1"/>
</dbReference>
<feature type="domain" description="PDZ" evidence="12">
    <location>
        <begin position="225"/>
        <end position="281"/>
    </location>
</feature>
<evidence type="ECO:0000256" key="4">
    <source>
        <dbReference type="ARBA" id="ARBA00022670"/>
    </source>
</evidence>
<dbReference type="InterPro" id="IPR041489">
    <property type="entry name" value="PDZ_6"/>
</dbReference>
<evidence type="ECO:0000256" key="3">
    <source>
        <dbReference type="ARBA" id="ARBA00007931"/>
    </source>
</evidence>
<evidence type="ECO:0000256" key="2">
    <source>
        <dbReference type="ARBA" id="ARBA00004141"/>
    </source>
</evidence>
<organism evidence="13 14">
    <name type="scientific">Tahibacter amnicola</name>
    <dbReference type="NCBI Taxonomy" id="2976241"/>
    <lineage>
        <taxon>Bacteria</taxon>
        <taxon>Pseudomonadati</taxon>
        <taxon>Pseudomonadota</taxon>
        <taxon>Gammaproteobacteria</taxon>
        <taxon>Lysobacterales</taxon>
        <taxon>Rhodanobacteraceae</taxon>
        <taxon>Tahibacter</taxon>
    </lineage>
</organism>
<evidence type="ECO:0000256" key="1">
    <source>
        <dbReference type="ARBA" id="ARBA00001947"/>
    </source>
</evidence>
<keyword evidence="9 11" id="KW-0482">Metalloprotease</keyword>
<keyword evidence="5 11" id="KW-0812">Transmembrane</keyword>